<keyword evidence="5" id="KW-1185">Reference proteome</keyword>
<dbReference type="PANTHER" id="PTHR43860">
    <property type="entry name" value="BETAINE ALDEHYDE DEHYDROGENASE"/>
    <property type="match status" value="1"/>
</dbReference>
<evidence type="ECO:0000313" key="5">
    <source>
        <dbReference type="Proteomes" id="UP000006038"/>
    </source>
</evidence>
<keyword evidence="2" id="KW-0520">NAD</keyword>
<dbReference type="PANTHER" id="PTHR43860:SF2">
    <property type="entry name" value="BETAINE ALDEHYDE DEHYDROGENASE-RELATED"/>
    <property type="match status" value="1"/>
</dbReference>
<protein>
    <recommendedName>
        <fullName evidence="3">Aldehyde dehydrogenase domain-containing protein</fullName>
    </recommendedName>
</protein>
<dbReference type="AlphaFoldDB" id="J3L1I0"/>
<dbReference type="Proteomes" id="UP000006038">
    <property type="component" value="Chromosome 1"/>
</dbReference>
<dbReference type="Gramene" id="OB01G30860.1">
    <property type="protein sequence ID" value="OB01G30860.1"/>
    <property type="gene ID" value="OB01G30860"/>
</dbReference>
<dbReference type="GO" id="GO:0004029">
    <property type="term" value="F:aldehyde dehydrogenase (NAD+) activity"/>
    <property type="evidence" value="ECO:0007669"/>
    <property type="project" value="UniProtKB-ARBA"/>
</dbReference>
<dbReference type="InterPro" id="IPR015590">
    <property type="entry name" value="Aldehyde_DH_dom"/>
</dbReference>
<comment type="similarity">
    <text evidence="1">Belongs to the aldehyde dehydrogenase family.</text>
</comment>
<evidence type="ECO:0000256" key="1">
    <source>
        <dbReference type="ARBA" id="ARBA00009986"/>
    </source>
</evidence>
<organism evidence="4">
    <name type="scientific">Oryza brachyantha</name>
    <name type="common">malo sina</name>
    <dbReference type="NCBI Taxonomy" id="4533"/>
    <lineage>
        <taxon>Eukaryota</taxon>
        <taxon>Viridiplantae</taxon>
        <taxon>Streptophyta</taxon>
        <taxon>Embryophyta</taxon>
        <taxon>Tracheophyta</taxon>
        <taxon>Spermatophyta</taxon>
        <taxon>Magnoliopsida</taxon>
        <taxon>Liliopsida</taxon>
        <taxon>Poales</taxon>
        <taxon>Poaceae</taxon>
        <taxon>BOP clade</taxon>
        <taxon>Oryzoideae</taxon>
        <taxon>Oryzeae</taxon>
        <taxon>Oryzinae</taxon>
        <taxon>Oryza</taxon>
    </lineage>
</organism>
<dbReference type="InterPro" id="IPR016163">
    <property type="entry name" value="Ald_DH_C"/>
</dbReference>
<dbReference type="eggNOG" id="KOG2450">
    <property type="taxonomic scope" value="Eukaryota"/>
</dbReference>
<dbReference type="Pfam" id="PF00171">
    <property type="entry name" value="Aldedh"/>
    <property type="match status" value="1"/>
</dbReference>
<dbReference type="Gene3D" id="3.40.309.10">
    <property type="entry name" value="Aldehyde Dehydrogenase, Chain A, domain 2"/>
    <property type="match status" value="1"/>
</dbReference>
<dbReference type="STRING" id="4533.J3L1I0"/>
<dbReference type="SUPFAM" id="SSF53720">
    <property type="entry name" value="ALDH-like"/>
    <property type="match status" value="1"/>
</dbReference>
<accession>J3L1I0</accession>
<evidence type="ECO:0000259" key="3">
    <source>
        <dbReference type="Pfam" id="PF00171"/>
    </source>
</evidence>
<name>J3L1I0_ORYBR</name>
<reference evidence="4" key="1">
    <citation type="journal article" date="2013" name="Nat. Commun.">
        <title>Whole-genome sequencing of Oryza brachyantha reveals mechanisms underlying Oryza genome evolution.</title>
        <authorList>
            <person name="Chen J."/>
            <person name="Huang Q."/>
            <person name="Gao D."/>
            <person name="Wang J."/>
            <person name="Lang Y."/>
            <person name="Liu T."/>
            <person name="Li B."/>
            <person name="Bai Z."/>
            <person name="Luis Goicoechea J."/>
            <person name="Liang C."/>
            <person name="Chen C."/>
            <person name="Zhang W."/>
            <person name="Sun S."/>
            <person name="Liao Y."/>
            <person name="Zhang X."/>
            <person name="Yang L."/>
            <person name="Song C."/>
            <person name="Wang M."/>
            <person name="Shi J."/>
            <person name="Liu G."/>
            <person name="Liu J."/>
            <person name="Zhou H."/>
            <person name="Zhou W."/>
            <person name="Yu Q."/>
            <person name="An N."/>
            <person name="Chen Y."/>
            <person name="Cai Q."/>
            <person name="Wang B."/>
            <person name="Liu B."/>
            <person name="Min J."/>
            <person name="Huang Y."/>
            <person name="Wu H."/>
            <person name="Li Z."/>
            <person name="Zhang Y."/>
            <person name="Yin Y."/>
            <person name="Song W."/>
            <person name="Jiang J."/>
            <person name="Jackson S.A."/>
            <person name="Wing R.A."/>
            <person name="Wang J."/>
            <person name="Chen M."/>
        </authorList>
    </citation>
    <scope>NUCLEOTIDE SEQUENCE [LARGE SCALE GENOMIC DNA]</scope>
    <source>
        <strain evidence="4">cv. IRGC 101232</strain>
    </source>
</reference>
<proteinExistence type="inferred from homology"/>
<dbReference type="EnsemblPlants" id="OB01G30860.1">
    <property type="protein sequence ID" value="OB01G30860.1"/>
    <property type="gene ID" value="OB01G30860"/>
</dbReference>
<evidence type="ECO:0000256" key="2">
    <source>
        <dbReference type="ARBA" id="ARBA00023027"/>
    </source>
</evidence>
<feature type="domain" description="Aldehyde dehydrogenase" evidence="3">
    <location>
        <begin position="21"/>
        <end position="70"/>
    </location>
</feature>
<reference evidence="4" key="2">
    <citation type="submission" date="2013-04" db="UniProtKB">
        <authorList>
            <consortium name="EnsemblPlants"/>
        </authorList>
    </citation>
    <scope>IDENTIFICATION</scope>
</reference>
<dbReference type="InterPro" id="IPR016161">
    <property type="entry name" value="Ald_DH/histidinol_DH"/>
</dbReference>
<evidence type="ECO:0000313" key="4">
    <source>
        <dbReference type="EnsemblPlants" id="OB01G30860.1"/>
    </source>
</evidence>
<sequence>MYTKFRETRCSESCDNQFRAIATKVDKEQYEKILKYIDIGKREGATLVTGGKPCSDKGYYIEPTIFTDVKA</sequence>
<dbReference type="HOGENOM" id="CLU_2744036_0_0_1"/>